<dbReference type="RefSeq" id="WP_155446820.1">
    <property type="nucleotide sequence ID" value="NZ_JAOQNR010000014.1"/>
</dbReference>
<comment type="subcellular location">
    <subcellularLocation>
        <location evidence="1">Membrane</location>
        <topology evidence="1">Multi-pass membrane protein</topology>
    </subcellularLocation>
</comment>
<comment type="caution">
    <text evidence="7">The sequence shown here is derived from an EMBL/GenBank/DDBJ whole genome shotgun (WGS) entry which is preliminary data.</text>
</comment>
<reference evidence="7 8" key="1">
    <citation type="submission" date="2019-11" db="EMBL/GenBank/DDBJ databases">
        <title>Whole-genome sequence of a Rhodoblastus acidophilus DSM 142.</title>
        <authorList>
            <person name="Kyndt J.A."/>
            <person name="Meyer T.E."/>
        </authorList>
    </citation>
    <scope>NUCLEOTIDE SEQUENCE [LARGE SCALE GENOMIC DNA]</scope>
    <source>
        <strain evidence="7 8">DSM 142</strain>
    </source>
</reference>
<dbReference type="Proteomes" id="UP000439113">
    <property type="component" value="Unassembled WGS sequence"/>
</dbReference>
<feature type="transmembrane region" description="Helical" evidence="6">
    <location>
        <begin position="43"/>
        <end position="60"/>
    </location>
</feature>
<feature type="transmembrane region" description="Helical" evidence="6">
    <location>
        <begin position="156"/>
        <end position="175"/>
    </location>
</feature>
<dbReference type="PANTHER" id="PTHR21716">
    <property type="entry name" value="TRANSMEMBRANE PROTEIN"/>
    <property type="match status" value="1"/>
</dbReference>
<feature type="transmembrane region" description="Helical" evidence="6">
    <location>
        <begin position="268"/>
        <end position="289"/>
    </location>
</feature>
<protein>
    <submittedName>
        <fullName evidence="7">AI-2E family transporter</fullName>
    </submittedName>
</protein>
<comment type="similarity">
    <text evidence="2">Belongs to the autoinducer-2 exporter (AI-2E) (TC 2.A.86) family.</text>
</comment>
<dbReference type="GO" id="GO:0055085">
    <property type="term" value="P:transmembrane transport"/>
    <property type="evidence" value="ECO:0007669"/>
    <property type="project" value="TreeGrafter"/>
</dbReference>
<dbReference type="EMBL" id="WNKS01000013">
    <property type="protein sequence ID" value="MTV32133.1"/>
    <property type="molecule type" value="Genomic_DNA"/>
</dbReference>
<dbReference type="PANTHER" id="PTHR21716:SF16">
    <property type="entry name" value="BLL1467 PROTEIN"/>
    <property type="match status" value="1"/>
</dbReference>
<name>A0A6N8DSG4_RHOAC</name>
<organism evidence="7 8">
    <name type="scientific">Rhodoblastus acidophilus</name>
    <name type="common">Rhodopseudomonas acidophila</name>
    <dbReference type="NCBI Taxonomy" id="1074"/>
    <lineage>
        <taxon>Bacteria</taxon>
        <taxon>Pseudomonadati</taxon>
        <taxon>Pseudomonadota</taxon>
        <taxon>Alphaproteobacteria</taxon>
        <taxon>Hyphomicrobiales</taxon>
        <taxon>Rhodoblastaceae</taxon>
        <taxon>Rhodoblastus</taxon>
    </lineage>
</organism>
<keyword evidence="3 6" id="KW-0812">Transmembrane</keyword>
<evidence type="ECO:0000256" key="4">
    <source>
        <dbReference type="ARBA" id="ARBA00022989"/>
    </source>
</evidence>
<evidence type="ECO:0000256" key="3">
    <source>
        <dbReference type="ARBA" id="ARBA00022692"/>
    </source>
</evidence>
<evidence type="ECO:0000256" key="5">
    <source>
        <dbReference type="ARBA" id="ARBA00023136"/>
    </source>
</evidence>
<proteinExistence type="inferred from homology"/>
<evidence type="ECO:0000256" key="2">
    <source>
        <dbReference type="ARBA" id="ARBA00009773"/>
    </source>
</evidence>
<keyword evidence="5 6" id="KW-0472">Membrane</keyword>
<dbReference type="Pfam" id="PF01594">
    <property type="entry name" value="AI-2E_transport"/>
    <property type="match status" value="1"/>
</dbReference>
<accession>A0A6N8DSG4</accession>
<feature type="transmembrane region" description="Helical" evidence="6">
    <location>
        <begin position="72"/>
        <end position="94"/>
    </location>
</feature>
<dbReference type="AlphaFoldDB" id="A0A6N8DSG4"/>
<feature type="transmembrane region" description="Helical" evidence="6">
    <location>
        <begin position="211"/>
        <end position="233"/>
    </location>
</feature>
<sequence>MNKIDPLDRPDVDAGQMGRLGDYAAIGLFTLAIFAVLKTAGDVIAPIVAAIFVGAILSRIAERLNQLGLPSVVANTLVVVCAVALGLLLIAGLAEPLASLVARAPDMARAVADMSQPLAQRLNRLLGELGHSHAGAPAGPGLGDAMGWITAFLGRLTPALEGLLIFFPCLAFFVAGRDSMRKQMVLAMPKRASRLSTLKTIAAVERALSQYFATTALVYASVGAVTGAIVLAFGLSQPLLWAVMTFALGYVPYIGVSLIALALTVAGLLTFQGLFALAPAALYLAAHLFSEFVIMPTLLGRRYEINPFLIFLAIVFWGWMWGPVGAILAVPLLVTAQTVADALMTEPDRAALP</sequence>
<keyword evidence="4 6" id="KW-1133">Transmembrane helix</keyword>
<feature type="transmembrane region" description="Helical" evidence="6">
    <location>
        <begin position="239"/>
        <end position="261"/>
    </location>
</feature>
<evidence type="ECO:0000313" key="8">
    <source>
        <dbReference type="Proteomes" id="UP000439113"/>
    </source>
</evidence>
<feature type="transmembrane region" description="Helical" evidence="6">
    <location>
        <begin position="20"/>
        <end position="37"/>
    </location>
</feature>
<evidence type="ECO:0000256" key="1">
    <source>
        <dbReference type="ARBA" id="ARBA00004141"/>
    </source>
</evidence>
<gene>
    <name evidence="7" type="ORF">GJ654_14175</name>
</gene>
<dbReference type="InterPro" id="IPR002549">
    <property type="entry name" value="AI-2E-like"/>
</dbReference>
<feature type="transmembrane region" description="Helical" evidence="6">
    <location>
        <begin position="309"/>
        <end position="334"/>
    </location>
</feature>
<evidence type="ECO:0000313" key="7">
    <source>
        <dbReference type="EMBL" id="MTV32133.1"/>
    </source>
</evidence>
<dbReference type="OrthoDB" id="9799225at2"/>
<dbReference type="GO" id="GO:0016020">
    <property type="term" value="C:membrane"/>
    <property type="evidence" value="ECO:0007669"/>
    <property type="project" value="UniProtKB-SubCell"/>
</dbReference>
<evidence type="ECO:0000256" key="6">
    <source>
        <dbReference type="SAM" id="Phobius"/>
    </source>
</evidence>